<organism evidence="2 3">
    <name type="scientific">Saccharopolyspora ipomoeae</name>
    <dbReference type="NCBI Taxonomy" id="3042027"/>
    <lineage>
        <taxon>Bacteria</taxon>
        <taxon>Bacillati</taxon>
        <taxon>Actinomycetota</taxon>
        <taxon>Actinomycetes</taxon>
        <taxon>Pseudonocardiales</taxon>
        <taxon>Pseudonocardiaceae</taxon>
        <taxon>Saccharopolyspora</taxon>
    </lineage>
</organism>
<keyword evidence="1" id="KW-1133">Transmembrane helix</keyword>
<protein>
    <recommendedName>
        <fullName evidence="4">SLC26A/SulP transporter domain-containing protein</fullName>
    </recommendedName>
</protein>
<evidence type="ECO:0008006" key="4">
    <source>
        <dbReference type="Google" id="ProtNLM"/>
    </source>
</evidence>
<proteinExistence type="predicted"/>
<dbReference type="Proteomes" id="UP001237595">
    <property type="component" value="Unassembled WGS sequence"/>
</dbReference>
<accession>A0ABT6PU56</accession>
<name>A0ABT6PU56_9PSEU</name>
<evidence type="ECO:0000256" key="1">
    <source>
        <dbReference type="SAM" id="Phobius"/>
    </source>
</evidence>
<keyword evidence="1" id="KW-0812">Transmembrane</keyword>
<comment type="caution">
    <text evidence="2">The sequence shown here is derived from an EMBL/GenBank/DDBJ whole genome shotgun (WGS) entry which is preliminary data.</text>
</comment>
<dbReference type="EMBL" id="JASAOF010000019">
    <property type="protein sequence ID" value="MDI2031539.1"/>
    <property type="molecule type" value="Genomic_DNA"/>
</dbReference>
<gene>
    <name evidence="2" type="ORF">QFW96_23125</name>
</gene>
<evidence type="ECO:0000313" key="2">
    <source>
        <dbReference type="EMBL" id="MDI2031539.1"/>
    </source>
</evidence>
<feature type="transmembrane region" description="Helical" evidence="1">
    <location>
        <begin position="12"/>
        <end position="35"/>
    </location>
</feature>
<reference evidence="2 3" key="1">
    <citation type="submission" date="2023-04" db="EMBL/GenBank/DDBJ databases">
        <title>Draft genome sequence of Saccharopolyspora sp. TS4A08 isolated from sweet potato rhizospheric soil.</title>
        <authorList>
            <person name="Suksaard P."/>
            <person name="Duangmal K."/>
        </authorList>
    </citation>
    <scope>NUCLEOTIDE SEQUENCE [LARGE SCALE GENOMIC DNA]</scope>
    <source>
        <strain evidence="2 3">TS4A08</strain>
    </source>
</reference>
<feature type="transmembrane region" description="Helical" evidence="1">
    <location>
        <begin position="109"/>
        <end position="128"/>
    </location>
</feature>
<evidence type="ECO:0000313" key="3">
    <source>
        <dbReference type="Proteomes" id="UP001237595"/>
    </source>
</evidence>
<keyword evidence="1" id="KW-0472">Membrane</keyword>
<dbReference type="RefSeq" id="WP_281457814.1">
    <property type="nucleotide sequence ID" value="NZ_JASAOF010000019.1"/>
</dbReference>
<keyword evidence="3" id="KW-1185">Reference proteome</keyword>
<sequence length="171" mass="18567">MKEATLLGVKVIWWARFGKLLQFVAGTVAVIDLVGPERFDRIASRFKRASVRKFSKRMESSAFSNPAMHQFISVQTVLKIEHGEDLTALSAGAFAPIFALLVAKEFSLGSAATLLLLLGSAALLALSIKKSLFSIFRFLSYLSSIAKDGNSAKWTALALVFIGFGFDMLGS</sequence>